<dbReference type="CDD" id="cd03788">
    <property type="entry name" value="GT20_TPS"/>
    <property type="match status" value="1"/>
</dbReference>
<comment type="function">
    <text evidence="9">Probably involved in the osmoprotection via the biosynthesis of trehalose. Catalyzes the transfer of glucose from UDP-alpha-D-glucose (UDP-Glc) to D-glucose 6-phosphate (Glc-6-P) to form trehalose-6-phosphate. Acts with retention of the anomeric configuration of the UDP-sugar donor.</text>
</comment>
<dbReference type="GO" id="GO:0003825">
    <property type="term" value="F:alpha,alpha-trehalose-phosphate synthase (UDP-forming) activity"/>
    <property type="evidence" value="ECO:0007669"/>
    <property type="project" value="UniProtKB-UniRule"/>
</dbReference>
<name>A0A8B6M585_METTU</name>
<evidence type="ECO:0000256" key="1">
    <source>
        <dbReference type="ARBA" id="ARBA00005199"/>
    </source>
</evidence>
<evidence type="ECO:0000256" key="3">
    <source>
        <dbReference type="ARBA" id="ARBA00011881"/>
    </source>
</evidence>
<dbReference type="Proteomes" id="UP000485880">
    <property type="component" value="Unassembled WGS sequence"/>
</dbReference>
<evidence type="ECO:0000256" key="6">
    <source>
        <dbReference type="ARBA" id="ARBA00022676"/>
    </source>
</evidence>
<evidence type="ECO:0000256" key="9">
    <source>
        <dbReference type="RuleBase" id="RU362045"/>
    </source>
</evidence>
<dbReference type="PANTHER" id="PTHR10788">
    <property type="entry name" value="TREHALOSE-6-PHOSPHATE SYNTHASE"/>
    <property type="match status" value="1"/>
</dbReference>
<dbReference type="RefSeq" id="WP_174512174.1">
    <property type="nucleotide sequence ID" value="NZ_CABFMQ020000076.1"/>
</dbReference>
<reference evidence="10 11" key="1">
    <citation type="submission" date="2019-05" db="EMBL/GenBank/DDBJ databases">
        <authorList>
            <person name="Farhan Ul Haque M."/>
        </authorList>
    </citation>
    <scope>NUCLEOTIDE SEQUENCE [LARGE SCALE GENOMIC DNA]</scope>
    <source>
        <strain evidence="10">2</strain>
    </source>
</reference>
<comment type="caution">
    <text evidence="10">The sequence shown here is derived from an EMBL/GenBank/DDBJ whole genome shotgun (WGS) entry which is preliminary data.</text>
</comment>
<evidence type="ECO:0000256" key="5">
    <source>
        <dbReference type="ARBA" id="ARBA00018539"/>
    </source>
</evidence>
<protein>
    <recommendedName>
        <fullName evidence="5 9">Trehalose-6-phosphate synthase</fullName>
        <ecNumber evidence="4 9">2.4.1.15</ecNumber>
    </recommendedName>
    <alternativeName>
        <fullName evidence="9">Osmoregulatory trehalose synthesis protein A</fullName>
    </alternativeName>
    <alternativeName>
        <fullName evidence="9">UDP-glucose-glucosephosphate glucosyltransferase</fullName>
    </alternativeName>
</protein>
<comment type="similarity">
    <text evidence="2 9">Belongs to the glycosyltransferase 20 family.</text>
</comment>
<organism evidence="10 11">
    <name type="scientific">Methylocella tundrae</name>
    <dbReference type="NCBI Taxonomy" id="227605"/>
    <lineage>
        <taxon>Bacteria</taxon>
        <taxon>Pseudomonadati</taxon>
        <taxon>Pseudomonadota</taxon>
        <taxon>Alphaproteobacteria</taxon>
        <taxon>Hyphomicrobiales</taxon>
        <taxon>Beijerinckiaceae</taxon>
        <taxon>Methylocella</taxon>
    </lineage>
</organism>
<dbReference type="GO" id="GO:0005992">
    <property type="term" value="P:trehalose biosynthetic process"/>
    <property type="evidence" value="ECO:0007669"/>
    <property type="project" value="UniProtKB-UniRule"/>
</dbReference>
<dbReference type="AlphaFoldDB" id="A0A8B6M585"/>
<dbReference type="InterPro" id="IPR001830">
    <property type="entry name" value="Glyco_trans_20"/>
</dbReference>
<dbReference type="UniPathway" id="UPA00299"/>
<dbReference type="Pfam" id="PF00982">
    <property type="entry name" value="Glyco_transf_20"/>
    <property type="match status" value="1"/>
</dbReference>
<gene>
    <name evidence="10" type="primary">otsA</name>
    <name evidence="10" type="ORF">MPC4_20214</name>
</gene>
<evidence type="ECO:0000256" key="4">
    <source>
        <dbReference type="ARBA" id="ARBA00012538"/>
    </source>
</evidence>
<keyword evidence="6 9" id="KW-0328">Glycosyltransferase</keyword>
<dbReference type="NCBIfam" id="TIGR02400">
    <property type="entry name" value="trehalose_OtsA"/>
    <property type="match status" value="1"/>
</dbReference>
<proteinExistence type="inferred from homology"/>
<evidence type="ECO:0000313" key="11">
    <source>
        <dbReference type="Proteomes" id="UP000485880"/>
    </source>
</evidence>
<dbReference type="PANTHER" id="PTHR10788:SF106">
    <property type="entry name" value="BCDNA.GH08860"/>
    <property type="match status" value="1"/>
</dbReference>
<dbReference type="Gene3D" id="3.40.50.2000">
    <property type="entry name" value="Glycogen Phosphorylase B"/>
    <property type="match status" value="2"/>
</dbReference>
<sequence>MVNLDLLYKPVSLKPDRSNGRLIVVSNRVPVPTASGAPAAGGLAVALQSALRSKGGIWFGWSGKASQEADREPQLRTLGSISFAVCDLTRRDIEEYYHGFANQALWPICHYRLDLARLSERDAAGYFRVNEFFARRLAKMLRPDDVIWIHDYHFIPMAAFLRQLGVQNRIGYFHHIPWPSPDTASAMPHYDRILRSFSSYDVVGFQTEPDADNFRDCLIESGAGRAVDGNWCEAYGRKFQVDAFPISIDAEAFALEARLAERNTLVKRMRASLEGRAMIIGVDRLDYSKGIKHRIEAFGAFLERYPEAAKARVTMLQITPKSRSEVPEYANIQNEVAEEVGHLNGKLGDIDWTPLRYINKTMSQSALAGLYRMARVGLVTPLRDGMNLVAKEYVAAQSPDDPGVLVLSQFAGAARELKSALIVNPYDIGATAAAIARAIEMPLEERQDRWRDMMATLRDNSIDHWTANCLQAISGESEADLEGSLHPAGSIIRSGAIAKSEPWLAPSPIWTSLGY</sequence>
<comment type="catalytic activity">
    <reaction evidence="8 9">
        <text>D-glucose 6-phosphate + UDP-alpha-D-glucose = alpha,alpha-trehalose 6-phosphate + UDP + H(+)</text>
        <dbReference type="Rhea" id="RHEA:18889"/>
        <dbReference type="ChEBI" id="CHEBI:15378"/>
        <dbReference type="ChEBI" id="CHEBI:58223"/>
        <dbReference type="ChEBI" id="CHEBI:58429"/>
        <dbReference type="ChEBI" id="CHEBI:58885"/>
        <dbReference type="ChEBI" id="CHEBI:61548"/>
        <dbReference type="EC" id="2.4.1.15"/>
    </reaction>
</comment>
<keyword evidence="11" id="KW-1185">Reference proteome</keyword>
<evidence type="ECO:0000256" key="2">
    <source>
        <dbReference type="ARBA" id="ARBA00008799"/>
    </source>
</evidence>
<evidence type="ECO:0000313" key="10">
    <source>
        <dbReference type="EMBL" id="VTZ50004.1"/>
    </source>
</evidence>
<dbReference type="EMBL" id="CABFMQ020000076">
    <property type="protein sequence ID" value="VTZ50004.1"/>
    <property type="molecule type" value="Genomic_DNA"/>
</dbReference>
<dbReference type="InterPro" id="IPR012766">
    <property type="entry name" value="Trehalose_OtsA"/>
</dbReference>
<evidence type="ECO:0000256" key="7">
    <source>
        <dbReference type="ARBA" id="ARBA00022679"/>
    </source>
</evidence>
<evidence type="ECO:0000256" key="8">
    <source>
        <dbReference type="ARBA" id="ARBA00048039"/>
    </source>
</evidence>
<comment type="pathway">
    <text evidence="1 9">Glycan biosynthesis; trehalose biosynthesis.</text>
</comment>
<dbReference type="SUPFAM" id="SSF53756">
    <property type="entry name" value="UDP-Glycosyltransferase/glycogen phosphorylase"/>
    <property type="match status" value="1"/>
</dbReference>
<keyword evidence="7 9" id="KW-0808">Transferase</keyword>
<comment type="subunit">
    <text evidence="3 9">Homotetramer.</text>
</comment>
<accession>A0A8B6M585</accession>
<dbReference type="EC" id="2.4.1.15" evidence="4 9"/>